<dbReference type="STRING" id="81972.D7LSW1"/>
<evidence type="ECO:0000259" key="3">
    <source>
        <dbReference type="Pfam" id="PF24769"/>
    </source>
</evidence>
<dbReference type="Gramene" id="scaffold_503508.1">
    <property type="protein sequence ID" value="scaffold_503508.1"/>
    <property type="gene ID" value="scaffold_503508.1"/>
</dbReference>
<evidence type="ECO:0000256" key="2">
    <source>
        <dbReference type="ARBA" id="ARBA00022801"/>
    </source>
</evidence>
<dbReference type="GO" id="GO:0005737">
    <property type="term" value="C:cytoplasm"/>
    <property type="evidence" value="ECO:0007669"/>
    <property type="project" value="TreeGrafter"/>
</dbReference>
<dbReference type="GO" id="GO:0008408">
    <property type="term" value="F:3'-5' exonuclease activity"/>
    <property type="evidence" value="ECO:0007669"/>
    <property type="project" value="TreeGrafter"/>
</dbReference>
<dbReference type="GO" id="GO:0005634">
    <property type="term" value="C:nucleus"/>
    <property type="evidence" value="ECO:0007669"/>
    <property type="project" value="TreeGrafter"/>
</dbReference>
<accession>D7LSW1</accession>
<dbReference type="AlphaFoldDB" id="D7LSW1"/>
<dbReference type="Pfam" id="PF24769">
    <property type="entry name" value="At2g29880_C"/>
    <property type="match status" value="1"/>
</dbReference>
<dbReference type="HOGENOM" id="CLU_049674_5_0_1"/>
<proteinExistence type="predicted"/>
<keyword evidence="2" id="KW-0378">Hydrolase</keyword>
<dbReference type="InterPro" id="IPR012337">
    <property type="entry name" value="RNaseH-like_sf"/>
</dbReference>
<dbReference type="SUPFAM" id="SSF53098">
    <property type="entry name" value="Ribonuclease H-like"/>
    <property type="match status" value="1"/>
</dbReference>
<keyword evidence="1" id="KW-0540">Nuclease</keyword>
<dbReference type="GO" id="GO:0003676">
    <property type="term" value="F:nucleic acid binding"/>
    <property type="evidence" value="ECO:0007669"/>
    <property type="project" value="InterPro"/>
</dbReference>
<name>D7LSW1_ARALL</name>
<reference evidence="5" key="1">
    <citation type="journal article" date="2011" name="Nat. Genet.">
        <title>The Arabidopsis lyrata genome sequence and the basis of rapid genome size change.</title>
        <authorList>
            <person name="Hu T.T."/>
            <person name="Pattyn P."/>
            <person name="Bakker E.G."/>
            <person name="Cao J."/>
            <person name="Cheng J.-F."/>
            <person name="Clark R.M."/>
            <person name="Fahlgren N."/>
            <person name="Fawcett J.A."/>
            <person name="Grimwood J."/>
            <person name="Gundlach H."/>
            <person name="Haberer G."/>
            <person name="Hollister J.D."/>
            <person name="Ossowski S."/>
            <person name="Ottilar R.P."/>
            <person name="Salamov A.A."/>
            <person name="Schneeberger K."/>
            <person name="Spannagl M."/>
            <person name="Wang X."/>
            <person name="Yang L."/>
            <person name="Nasrallah M.E."/>
            <person name="Bergelson J."/>
            <person name="Carrington J.C."/>
            <person name="Gaut B.S."/>
            <person name="Schmutz J."/>
            <person name="Mayer K.F.X."/>
            <person name="Van de Peer Y."/>
            <person name="Grigoriev I.V."/>
            <person name="Nordborg M."/>
            <person name="Weigel D."/>
            <person name="Guo Y.-L."/>
        </authorList>
    </citation>
    <scope>NUCLEOTIDE SEQUENCE [LARGE SCALE GENOMIC DNA]</scope>
    <source>
        <strain evidence="5">cv. MN47</strain>
    </source>
</reference>
<evidence type="ECO:0000313" key="5">
    <source>
        <dbReference type="Proteomes" id="UP000008694"/>
    </source>
</evidence>
<dbReference type="Gene3D" id="3.30.420.10">
    <property type="entry name" value="Ribonuclease H-like superfamily/Ribonuclease H"/>
    <property type="match status" value="1"/>
</dbReference>
<dbReference type="PANTHER" id="PTHR13620">
    <property type="entry name" value="3-5 EXONUCLEASE"/>
    <property type="match status" value="1"/>
</dbReference>
<dbReference type="PANTHER" id="PTHR13620:SF121">
    <property type="entry name" value="EMB|CAB82946.1-RELATED"/>
    <property type="match status" value="1"/>
</dbReference>
<sequence length="235" mass="26682">MDSSEMSSSIVDTGIARIKTIVTDKDSDIKLAVETFLSNKKNTKKIIGLETERVQKARKQFKTVLLQLCDGDHCLIVKLPCEESVNLPVSLFNFLNLPQFTFVGFDIKKTLVKLESEWGLTCKNSVEINPTTWNLPDMTNVGRRMMHTCVFSQRPTSPIFEEWDQCVLTKDQIKLATSNAYFAFGIGGVMLDIKKSIIRNKTVRYDAVKVIHQLGMKEIFVSMSTNERHGWIKLA</sequence>
<protein>
    <recommendedName>
        <fullName evidence="3">At2g29880-like C-terminal domain-containing protein</fullName>
    </recommendedName>
</protein>
<dbReference type="InterPro" id="IPR036397">
    <property type="entry name" value="RNaseH_sf"/>
</dbReference>
<gene>
    <name evidence="4" type="ORF">ARALYDRAFT_907804</name>
</gene>
<dbReference type="Proteomes" id="UP000008694">
    <property type="component" value="Unassembled WGS sequence"/>
</dbReference>
<dbReference type="InterPro" id="IPR056253">
    <property type="entry name" value="At2g29880-like_C"/>
</dbReference>
<feature type="domain" description="At2g29880-like C-terminal" evidence="3">
    <location>
        <begin position="202"/>
        <end position="233"/>
    </location>
</feature>
<keyword evidence="5" id="KW-1185">Reference proteome</keyword>
<evidence type="ECO:0000313" key="4">
    <source>
        <dbReference type="EMBL" id="EFH54708.1"/>
    </source>
</evidence>
<dbReference type="InterPro" id="IPR051132">
    <property type="entry name" value="3-5_Exonuclease_domain"/>
</dbReference>
<evidence type="ECO:0000256" key="1">
    <source>
        <dbReference type="ARBA" id="ARBA00022722"/>
    </source>
</evidence>
<dbReference type="EMBL" id="GL348717">
    <property type="protein sequence ID" value="EFH54708.1"/>
    <property type="molecule type" value="Genomic_DNA"/>
</dbReference>
<organism evidence="5">
    <name type="scientific">Arabidopsis lyrata subsp. lyrata</name>
    <name type="common">Lyre-leaved rock-cress</name>
    <dbReference type="NCBI Taxonomy" id="81972"/>
    <lineage>
        <taxon>Eukaryota</taxon>
        <taxon>Viridiplantae</taxon>
        <taxon>Streptophyta</taxon>
        <taxon>Embryophyta</taxon>
        <taxon>Tracheophyta</taxon>
        <taxon>Spermatophyta</taxon>
        <taxon>Magnoliopsida</taxon>
        <taxon>eudicotyledons</taxon>
        <taxon>Gunneridae</taxon>
        <taxon>Pentapetalae</taxon>
        <taxon>rosids</taxon>
        <taxon>malvids</taxon>
        <taxon>Brassicales</taxon>
        <taxon>Brassicaceae</taxon>
        <taxon>Camelineae</taxon>
        <taxon>Arabidopsis</taxon>
    </lineage>
</organism>